<gene>
    <name evidence="1" type="ORF">OJF2_65530</name>
</gene>
<name>A0A5B9WBR6_9BACT</name>
<dbReference type="Pfam" id="PF14100">
    <property type="entry name" value="DUF6807"/>
    <property type="match status" value="1"/>
</dbReference>
<proteinExistence type="predicted"/>
<evidence type="ECO:0000313" key="2">
    <source>
        <dbReference type="Proteomes" id="UP000324233"/>
    </source>
</evidence>
<reference evidence="1 2" key="1">
    <citation type="submission" date="2019-08" db="EMBL/GenBank/DDBJ databases">
        <title>Deep-cultivation of Planctomycetes and their phenomic and genomic characterization uncovers novel biology.</title>
        <authorList>
            <person name="Wiegand S."/>
            <person name="Jogler M."/>
            <person name="Boedeker C."/>
            <person name="Pinto D."/>
            <person name="Vollmers J."/>
            <person name="Rivas-Marin E."/>
            <person name="Kohn T."/>
            <person name="Peeters S.H."/>
            <person name="Heuer A."/>
            <person name="Rast P."/>
            <person name="Oberbeckmann S."/>
            <person name="Bunk B."/>
            <person name="Jeske O."/>
            <person name="Meyerdierks A."/>
            <person name="Storesund J.E."/>
            <person name="Kallscheuer N."/>
            <person name="Luecker S."/>
            <person name="Lage O.M."/>
            <person name="Pohl T."/>
            <person name="Merkel B.J."/>
            <person name="Hornburger P."/>
            <person name="Mueller R.-W."/>
            <person name="Bruemmer F."/>
            <person name="Labrenz M."/>
            <person name="Spormann A.M."/>
            <person name="Op den Camp H."/>
            <person name="Overmann J."/>
            <person name="Amann R."/>
            <person name="Jetten M.S.M."/>
            <person name="Mascher T."/>
            <person name="Medema M.H."/>
            <person name="Devos D.P."/>
            <person name="Kaster A.-K."/>
            <person name="Ovreas L."/>
            <person name="Rohde M."/>
            <person name="Galperin M.Y."/>
            <person name="Jogler C."/>
        </authorList>
    </citation>
    <scope>NUCLEOTIDE SEQUENCE [LARGE SCALE GENOMIC DNA]</scope>
    <source>
        <strain evidence="1 2">OJF2</strain>
    </source>
</reference>
<accession>A0A5B9WBR6</accession>
<evidence type="ECO:0000313" key="1">
    <source>
        <dbReference type="EMBL" id="QEH37957.1"/>
    </source>
</evidence>
<evidence type="ECO:0008006" key="3">
    <source>
        <dbReference type="Google" id="ProtNLM"/>
    </source>
</evidence>
<organism evidence="1 2">
    <name type="scientific">Aquisphaera giovannonii</name>
    <dbReference type="NCBI Taxonomy" id="406548"/>
    <lineage>
        <taxon>Bacteria</taxon>
        <taxon>Pseudomonadati</taxon>
        <taxon>Planctomycetota</taxon>
        <taxon>Planctomycetia</taxon>
        <taxon>Isosphaerales</taxon>
        <taxon>Isosphaeraceae</taxon>
        <taxon>Aquisphaera</taxon>
    </lineage>
</organism>
<dbReference type="EMBL" id="CP042997">
    <property type="protein sequence ID" value="QEH37957.1"/>
    <property type="molecule type" value="Genomic_DNA"/>
</dbReference>
<dbReference type="KEGG" id="agv:OJF2_65530"/>
<dbReference type="AlphaFoldDB" id="A0A5B9WBR6"/>
<sequence>MTALLLLLATSSLGPEPTSGTTWRQTDRSLALVTDGCVVWQFNLEDNRKPCFHPLTIGGGPSFTDFRPKDHPWHRALWFSWKEINKVTYWDEDPTTGRSPGVTEVTGVTFTPNRDNSARIALEASYHPPGQPAVLTEHRELAVSAPETSGAYHIDWQSRFTAGASDVVLDRTPIQGEPNGASWGGYAGLSLRLSPTLKTWQFSDRDGPVKALWKRATWMAFSGSVDGGKSASIVVLEHPSSFRHPTPWYLISDMPYFSPAVIYLGPHTLAAGQSLNLRYRILLQPQAANAVAIEAAWRKYASEP</sequence>
<protein>
    <recommendedName>
        <fullName evidence="3">Methane oxygenase PmoA</fullName>
    </recommendedName>
</protein>
<dbReference type="InterPro" id="IPR029475">
    <property type="entry name" value="DUF6807"/>
</dbReference>
<dbReference type="Proteomes" id="UP000324233">
    <property type="component" value="Chromosome"/>
</dbReference>
<keyword evidence="2" id="KW-1185">Reference proteome</keyword>